<keyword evidence="3" id="KW-1185">Reference proteome</keyword>
<protein>
    <submittedName>
        <fullName evidence="2">Uncharacterized protein</fullName>
    </submittedName>
</protein>
<dbReference type="GeneID" id="22574363"/>
<dbReference type="KEGG" id="lpan:LPMP_201540"/>
<evidence type="ECO:0000256" key="1">
    <source>
        <dbReference type="SAM" id="MobiDB-lite"/>
    </source>
</evidence>
<dbReference type="RefSeq" id="XP_010698355.1">
    <property type="nucleotide sequence ID" value="XM_010700053.1"/>
</dbReference>
<dbReference type="VEuPathDB" id="TriTrypDB:LPMP_201540"/>
<dbReference type="Proteomes" id="UP000063063">
    <property type="component" value="Chromosome 20"/>
</dbReference>
<organism evidence="2 3">
    <name type="scientific">Leishmania panamensis</name>
    <dbReference type="NCBI Taxonomy" id="5679"/>
    <lineage>
        <taxon>Eukaryota</taxon>
        <taxon>Discoba</taxon>
        <taxon>Euglenozoa</taxon>
        <taxon>Kinetoplastea</taxon>
        <taxon>Metakinetoplastina</taxon>
        <taxon>Trypanosomatida</taxon>
        <taxon>Trypanosomatidae</taxon>
        <taxon>Leishmaniinae</taxon>
        <taxon>Leishmania</taxon>
        <taxon>Leishmania guyanensis species complex</taxon>
    </lineage>
</organism>
<evidence type="ECO:0000313" key="3">
    <source>
        <dbReference type="Proteomes" id="UP000063063"/>
    </source>
</evidence>
<dbReference type="VEuPathDB" id="TriTrypDB:LPAL13_200020600"/>
<reference evidence="2 3" key="1">
    <citation type="journal article" date="2015" name="Sci. Rep.">
        <title>The genome of Leishmania panamensis: insights into genomics of the L. (Viannia) subgenus.</title>
        <authorList>
            <person name="Llanes A."/>
            <person name="Restrepo C.M."/>
            <person name="Vecchio G.D."/>
            <person name="Anguizola F.J."/>
            <person name="Lleonart R."/>
        </authorList>
    </citation>
    <scope>NUCLEOTIDE SEQUENCE [LARGE SCALE GENOMIC DNA]</scope>
    <source>
        <strain evidence="2 3">MHOM/PA/94/PSC-1</strain>
    </source>
</reference>
<sequence length="742" mass="81533">MMPFGELCQRKGASFVARRAPQAGALRVICANSSPIQASWMPPCAAAVPRCACRCTSTLSRNSVLNAENTSRSPKSCWGTAPAQSSTSRSDDDPANLTTPIAELLQHREHMINMYVGLLADRRVQYRDQLLLNALSPIQAGMQTLLRHLLASHPEAVAGAMEVRQEARAQMTSDDVRRLKETWMQISGVAAHSGEAAMRHAYFRELRDCYATLLCSGLPRTDNEVRLILSEMHSTDLIEPDASFYEAVFIALWSLDDVREATGEHRAAGSAHTSEIVSGEVRQLRRGVAGDLAGHYMGHALAQLSTSSTANASAGLGHTAVRPETWEVFFTTLANAQPAPKLMDLWWKRFLEWLDEEATPVSAKASLGLQDEGASAAKGRPVPYQAAHAVLAWCAQSREMERALNYFNVVNQRGVTLHTTTMPHVSLPSELAEGFTRAGCLSSPSTRTPLQQLQLALLVKLMASTKSIKMDGGLRALVVRDVQRQVTPDVLYTAPWGVINDLISGLSVASAMQLLRQCSSFSATAAVSSTTTKKRNRSEDRAGDDEVAVGSAVKGSGRREIPFFVWASLLRRCCREHLQDEAESLFLFLRKQFPITVPEKRELIEIMMRMYTTMHPADFPSAMDVFLQHVLRTPEGEPKVEPDAVLYGLLIKSADSRNAAMMVFLEACAAGVALTEEVFEALMSSTQYKRLAWLSRKLPHDYAASSLDAQLKIPANADAHLRREEALRARGKPLYDSTGDVE</sequence>
<dbReference type="AlphaFoldDB" id="A0A088RP04"/>
<feature type="region of interest" description="Disordered" evidence="1">
    <location>
        <begin position="529"/>
        <end position="549"/>
    </location>
</feature>
<name>A0A088RP04_LEIPA</name>
<dbReference type="eggNOG" id="ENOG502QUF8">
    <property type="taxonomic scope" value="Eukaryota"/>
</dbReference>
<proteinExistence type="predicted"/>
<dbReference type="OrthoDB" id="272249at2759"/>
<evidence type="ECO:0000313" key="2">
    <source>
        <dbReference type="EMBL" id="AIN97648.1"/>
    </source>
</evidence>
<gene>
    <name evidence="2" type="ORF">LPMP_201540</name>
</gene>
<dbReference type="EMBL" id="CP009389">
    <property type="protein sequence ID" value="AIN97648.1"/>
    <property type="molecule type" value="Genomic_DNA"/>
</dbReference>
<feature type="region of interest" description="Disordered" evidence="1">
    <location>
        <begin position="66"/>
        <end position="96"/>
    </location>
</feature>
<accession>A0A088RP04</accession>